<protein>
    <recommendedName>
        <fullName evidence="12">Mitochondrial import inner membrane translocase subunit TIM50</fullName>
    </recommendedName>
</protein>
<evidence type="ECO:0000256" key="11">
    <source>
        <dbReference type="ARBA" id="ARBA00023136"/>
    </source>
</evidence>
<keyword evidence="8" id="KW-1133">Transmembrane helix</keyword>
<keyword evidence="9 12" id="KW-0811">Translocation</keyword>
<keyword evidence="4" id="KW-0812">Transmembrane</keyword>
<evidence type="ECO:0000256" key="12">
    <source>
        <dbReference type="RuleBase" id="RU365079"/>
    </source>
</evidence>
<comment type="caution">
    <text evidence="15">The sequence shown here is derived from an EMBL/GenBank/DDBJ whole genome shotgun (WGS) entry which is preliminary data.</text>
</comment>
<organism evidence="15 16">
    <name type="scientific">Chara braunii</name>
    <name type="common">Braun's stonewort</name>
    <dbReference type="NCBI Taxonomy" id="69332"/>
    <lineage>
        <taxon>Eukaryota</taxon>
        <taxon>Viridiplantae</taxon>
        <taxon>Streptophyta</taxon>
        <taxon>Charophyceae</taxon>
        <taxon>Charales</taxon>
        <taxon>Characeae</taxon>
        <taxon>Chara</taxon>
    </lineage>
</organism>
<dbReference type="InterPro" id="IPR004274">
    <property type="entry name" value="FCP1_dom"/>
</dbReference>
<comment type="subcellular location">
    <subcellularLocation>
        <location evidence="1 12">Mitochondrion inner membrane</location>
        <topology evidence="1 12">Single-pass membrane protein</topology>
    </subcellularLocation>
</comment>
<evidence type="ECO:0000256" key="10">
    <source>
        <dbReference type="ARBA" id="ARBA00023128"/>
    </source>
</evidence>
<dbReference type="Gramene" id="GBG92516">
    <property type="protein sequence ID" value="GBG92516"/>
    <property type="gene ID" value="CBR_g55789"/>
</dbReference>
<keyword evidence="16" id="KW-1185">Reference proteome</keyword>
<dbReference type="STRING" id="69332.A0A388MD73"/>
<evidence type="ECO:0000256" key="9">
    <source>
        <dbReference type="ARBA" id="ARBA00023010"/>
    </source>
</evidence>
<keyword evidence="11" id="KW-0472">Membrane</keyword>
<comment type="function">
    <text evidence="12">Essential component of the TIM23 complex, a complex that mediates the translocation of transit peptide-containing proteins across the mitochondrial inner membrane.</text>
</comment>
<evidence type="ECO:0000256" key="3">
    <source>
        <dbReference type="ARBA" id="ARBA00022448"/>
    </source>
</evidence>
<evidence type="ECO:0000256" key="4">
    <source>
        <dbReference type="ARBA" id="ARBA00022692"/>
    </source>
</evidence>
<dbReference type="SMART" id="SM00577">
    <property type="entry name" value="CPDc"/>
    <property type="match status" value="1"/>
</dbReference>
<dbReference type="Proteomes" id="UP000265515">
    <property type="component" value="Unassembled WGS sequence"/>
</dbReference>
<dbReference type="PANTHER" id="PTHR12210">
    <property type="entry name" value="DULLARD PROTEIN PHOSPHATASE"/>
    <property type="match status" value="1"/>
</dbReference>
<keyword evidence="5" id="KW-0999">Mitochondrion inner membrane</keyword>
<comment type="similarity">
    <text evidence="2 12">Belongs to the TIM50 family.</text>
</comment>
<dbReference type="InterPro" id="IPR023214">
    <property type="entry name" value="HAD_sf"/>
</dbReference>
<sequence length="499" mass="54493">MFRRGCHELLRPELLRWRRRRPGQGFHWRSCTWTEQVAAADNATSSSARLTRRLRLAAAVPFTIVRRISTASRGEGKGILGADCGIVVGSESPAGAADTWPIARQMLSSTSASVAAETTSASVVAKETAGEATSVPSGSPPSAAARETMATSAETSSQTTASPEDSADATGSSKGGGGFFRFLKIGIGLTAGTACTAAGYATYAYETDELESKANQLQSEWFPGNSAASYDGTMEEGGGLNAGEREEISDPFGVVATVKKGCLSVVRMYLDARRSVEDQIKGFAAPSSEKLLPDLAPEEVGVYTLVLDLDETLIFADWRRGTGWRTFKRPGVEAFLEEMSKCFEIVVYTDQINMYGDPVMARLDPKGYVRFKLYRDATQYTKGKHMRDLSKLNRDPSKILYLSGHGLENCLHPENVVPIKPWKAEPGDAALLDLMPFLECIARQRPPDARVVLESYKGQDIPTAFRERSKEVQRRIQERRGHSFWQRTVTSGPRTSAAH</sequence>
<keyword evidence="6 12" id="KW-0653">Protein transport</keyword>
<dbReference type="AlphaFoldDB" id="A0A388MD73"/>
<evidence type="ECO:0000256" key="1">
    <source>
        <dbReference type="ARBA" id="ARBA00004434"/>
    </source>
</evidence>
<dbReference type="CDD" id="cd07521">
    <property type="entry name" value="HAD_FCP1-like"/>
    <property type="match status" value="1"/>
</dbReference>
<dbReference type="EMBL" id="BFEA01001073">
    <property type="protein sequence ID" value="GBG92516.1"/>
    <property type="molecule type" value="Genomic_DNA"/>
</dbReference>
<dbReference type="GO" id="GO:0005744">
    <property type="term" value="C:TIM23 mitochondrial import inner membrane translocase complex"/>
    <property type="evidence" value="ECO:0007669"/>
    <property type="project" value="UniProtKB-UniRule"/>
</dbReference>
<evidence type="ECO:0000259" key="14">
    <source>
        <dbReference type="PROSITE" id="PS50969"/>
    </source>
</evidence>
<dbReference type="PROSITE" id="PS50969">
    <property type="entry name" value="FCP1"/>
    <property type="match status" value="1"/>
</dbReference>
<proteinExistence type="inferred from homology"/>
<dbReference type="Pfam" id="PF03031">
    <property type="entry name" value="NIF"/>
    <property type="match status" value="1"/>
</dbReference>
<reference evidence="15 16" key="1">
    <citation type="journal article" date="2018" name="Cell">
        <title>The Chara Genome: Secondary Complexity and Implications for Plant Terrestrialization.</title>
        <authorList>
            <person name="Nishiyama T."/>
            <person name="Sakayama H."/>
            <person name="Vries J.D."/>
            <person name="Buschmann H."/>
            <person name="Saint-Marcoux D."/>
            <person name="Ullrich K.K."/>
            <person name="Haas F.B."/>
            <person name="Vanderstraeten L."/>
            <person name="Becker D."/>
            <person name="Lang D."/>
            <person name="Vosolsobe S."/>
            <person name="Rombauts S."/>
            <person name="Wilhelmsson P.K.I."/>
            <person name="Janitza P."/>
            <person name="Kern R."/>
            <person name="Heyl A."/>
            <person name="Rumpler F."/>
            <person name="Villalobos L.I.A.C."/>
            <person name="Clay J.M."/>
            <person name="Skokan R."/>
            <person name="Toyoda A."/>
            <person name="Suzuki Y."/>
            <person name="Kagoshima H."/>
            <person name="Schijlen E."/>
            <person name="Tajeshwar N."/>
            <person name="Catarino B."/>
            <person name="Hetherington A.J."/>
            <person name="Saltykova A."/>
            <person name="Bonnot C."/>
            <person name="Breuninger H."/>
            <person name="Symeonidi A."/>
            <person name="Radhakrishnan G.V."/>
            <person name="Van Nieuwerburgh F."/>
            <person name="Deforce D."/>
            <person name="Chang C."/>
            <person name="Karol K.G."/>
            <person name="Hedrich R."/>
            <person name="Ulvskov P."/>
            <person name="Glockner G."/>
            <person name="Delwiche C.F."/>
            <person name="Petrasek J."/>
            <person name="Van de Peer Y."/>
            <person name="Friml J."/>
            <person name="Beilby M."/>
            <person name="Dolan L."/>
            <person name="Kohara Y."/>
            <person name="Sugano S."/>
            <person name="Fujiyama A."/>
            <person name="Delaux P.-M."/>
            <person name="Quint M."/>
            <person name="TheiBen G."/>
            <person name="Hagemann M."/>
            <person name="Harholt J."/>
            <person name="Dunand C."/>
            <person name="Zachgo S."/>
            <person name="Langdale J."/>
            <person name="Maumus F."/>
            <person name="Straeten D.V.D."/>
            <person name="Gould S.B."/>
            <person name="Rensing S.A."/>
        </authorList>
    </citation>
    <scope>NUCLEOTIDE SEQUENCE [LARGE SCALE GENOMIC DNA]</scope>
    <source>
        <strain evidence="15 16">S276</strain>
    </source>
</reference>
<keyword evidence="7 12" id="KW-0809">Transit peptide</keyword>
<dbReference type="InterPro" id="IPR050365">
    <property type="entry name" value="TIM50"/>
</dbReference>
<evidence type="ECO:0000256" key="2">
    <source>
        <dbReference type="ARBA" id="ARBA00006344"/>
    </source>
</evidence>
<keyword evidence="3 12" id="KW-0813">Transport</keyword>
<accession>A0A388MD73</accession>
<evidence type="ECO:0000256" key="8">
    <source>
        <dbReference type="ARBA" id="ARBA00022989"/>
    </source>
</evidence>
<keyword evidence="10 12" id="KW-0496">Mitochondrion</keyword>
<dbReference type="FunFam" id="3.40.50.1000:FF:000019">
    <property type="entry name" value="Mitochondrial import inner membrane translocase subunit TIM50"/>
    <property type="match status" value="1"/>
</dbReference>
<feature type="compositionally biased region" description="Low complexity" evidence="13">
    <location>
        <begin position="136"/>
        <end position="162"/>
    </location>
</feature>
<dbReference type="SUPFAM" id="SSF56784">
    <property type="entry name" value="HAD-like"/>
    <property type="match status" value="1"/>
</dbReference>
<comment type="subunit">
    <text evidence="12">Component of the TIM23 complex.</text>
</comment>
<evidence type="ECO:0000256" key="13">
    <source>
        <dbReference type="SAM" id="MobiDB-lite"/>
    </source>
</evidence>
<name>A0A388MD73_CHABU</name>
<evidence type="ECO:0000313" key="16">
    <source>
        <dbReference type="Proteomes" id="UP000265515"/>
    </source>
</evidence>
<dbReference type="GO" id="GO:0015031">
    <property type="term" value="P:protein transport"/>
    <property type="evidence" value="ECO:0007669"/>
    <property type="project" value="UniProtKB-KW"/>
</dbReference>
<evidence type="ECO:0000313" key="15">
    <source>
        <dbReference type="EMBL" id="GBG92516.1"/>
    </source>
</evidence>
<dbReference type="OrthoDB" id="287041at2759"/>
<dbReference type="Gene3D" id="3.40.50.1000">
    <property type="entry name" value="HAD superfamily/HAD-like"/>
    <property type="match status" value="1"/>
</dbReference>
<feature type="domain" description="FCP1 homology" evidence="14">
    <location>
        <begin position="298"/>
        <end position="441"/>
    </location>
</feature>
<gene>
    <name evidence="15" type="ORF">CBR_g55789</name>
</gene>
<evidence type="ECO:0000256" key="7">
    <source>
        <dbReference type="ARBA" id="ARBA00022946"/>
    </source>
</evidence>
<evidence type="ECO:0000256" key="5">
    <source>
        <dbReference type="ARBA" id="ARBA00022792"/>
    </source>
</evidence>
<evidence type="ECO:0000256" key="6">
    <source>
        <dbReference type="ARBA" id="ARBA00022927"/>
    </source>
</evidence>
<feature type="region of interest" description="Disordered" evidence="13">
    <location>
        <begin position="125"/>
        <end position="172"/>
    </location>
</feature>
<dbReference type="InterPro" id="IPR036412">
    <property type="entry name" value="HAD-like_sf"/>
</dbReference>